<dbReference type="PANTHER" id="PTHR48081">
    <property type="entry name" value="AB HYDROLASE SUPERFAMILY PROTEIN C4A8.06C"/>
    <property type="match status" value="1"/>
</dbReference>
<evidence type="ECO:0000256" key="1">
    <source>
        <dbReference type="ARBA" id="ARBA00022801"/>
    </source>
</evidence>
<gene>
    <name evidence="3" type="ORF">FPZ41_04020</name>
</gene>
<dbReference type="Gene3D" id="3.40.50.1820">
    <property type="entry name" value="alpha/beta hydrolase"/>
    <property type="match status" value="1"/>
</dbReference>
<keyword evidence="1 3" id="KW-0378">Hydrolase</keyword>
<evidence type="ECO:0000313" key="4">
    <source>
        <dbReference type="Proteomes" id="UP000373149"/>
    </source>
</evidence>
<protein>
    <submittedName>
        <fullName evidence="3">Alpha/beta hydrolase</fullName>
    </submittedName>
</protein>
<evidence type="ECO:0000313" key="3">
    <source>
        <dbReference type="EMBL" id="MPY47799.1"/>
    </source>
</evidence>
<comment type="caution">
    <text evidence="3">The sequence shown here is derived from an EMBL/GenBank/DDBJ whole genome shotgun (WGS) entry which is preliminary data.</text>
</comment>
<evidence type="ECO:0000259" key="2">
    <source>
        <dbReference type="Pfam" id="PF07859"/>
    </source>
</evidence>
<organism evidence="3 4">
    <name type="scientific">Streptomyces acidicola</name>
    <dbReference type="NCBI Taxonomy" id="2596892"/>
    <lineage>
        <taxon>Bacteria</taxon>
        <taxon>Bacillati</taxon>
        <taxon>Actinomycetota</taxon>
        <taxon>Actinomycetes</taxon>
        <taxon>Kitasatosporales</taxon>
        <taxon>Streptomycetaceae</taxon>
        <taxon>Streptomyces</taxon>
    </lineage>
</organism>
<dbReference type="InterPro" id="IPR029058">
    <property type="entry name" value="AB_hydrolase_fold"/>
</dbReference>
<dbReference type="SUPFAM" id="SSF53474">
    <property type="entry name" value="alpha/beta-Hydrolases"/>
    <property type="match status" value="1"/>
</dbReference>
<dbReference type="RefSeq" id="WP_152859144.1">
    <property type="nucleotide sequence ID" value="NZ_VMNX01000006.1"/>
</dbReference>
<reference evidence="3 4" key="1">
    <citation type="submission" date="2019-09" db="EMBL/GenBank/DDBJ databases">
        <authorList>
            <person name="Duangmal K."/>
            <person name="Teo W.F.A."/>
            <person name="Lipun K."/>
        </authorList>
    </citation>
    <scope>NUCLEOTIDE SEQUENCE [LARGE SCALE GENOMIC DNA]</scope>
    <source>
        <strain evidence="3 4">K1PN6</strain>
    </source>
</reference>
<dbReference type="GO" id="GO:0016787">
    <property type="term" value="F:hydrolase activity"/>
    <property type="evidence" value="ECO:0007669"/>
    <property type="project" value="UniProtKB-KW"/>
</dbReference>
<dbReference type="AlphaFoldDB" id="A0A5N8WKL8"/>
<dbReference type="Pfam" id="PF07859">
    <property type="entry name" value="Abhydrolase_3"/>
    <property type="match status" value="1"/>
</dbReference>
<dbReference type="EMBL" id="VMNX01000006">
    <property type="protein sequence ID" value="MPY47799.1"/>
    <property type="molecule type" value="Genomic_DNA"/>
</dbReference>
<sequence length="316" mass="32927">MTVPMDTEIAAALSPIIAAAEAAPPLAPGDWQTRREVFGTAIAAQAAELNVPPGVTVTPCSATAGDGAAIPLRLYQRQDAQGASLAVYLHGGGMFLGSLDTHDTQCRIYTHLSGVALLSVGYRLAPEHPHPVPVEDCYAALRWAAVNAADLGIDPARIAIMGDSAGGGLAAAVALLSRDRRGPALAAQILIYPMLDDRTIVAQPDLADTATWSAADNLTGWRCLLGETAGGPDTPAYAAPARADNLGALPPAYIETGQLDLFRDENIAYAQRLSRAGVPVELIQYPAVPHAFDTFDPAAAVSRRALDNRVRALGAL</sequence>
<proteinExistence type="predicted"/>
<dbReference type="PANTHER" id="PTHR48081:SF8">
    <property type="entry name" value="ALPHA_BETA HYDROLASE FOLD-3 DOMAIN-CONTAINING PROTEIN-RELATED"/>
    <property type="match status" value="1"/>
</dbReference>
<dbReference type="InterPro" id="IPR013094">
    <property type="entry name" value="AB_hydrolase_3"/>
</dbReference>
<feature type="domain" description="Alpha/beta hydrolase fold-3" evidence="2">
    <location>
        <begin position="87"/>
        <end position="292"/>
    </location>
</feature>
<dbReference type="InterPro" id="IPR050300">
    <property type="entry name" value="GDXG_lipolytic_enzyme"/>
</dbReference>
<accession>A0A5N8WKL8</accession>
<dbReference type="Proteomes" id="UP000373149">
    <property type="component" value="Unassembled WGS sequence"/>
</dbReference>
<name>A0A5N8WKL8_9ACTN</name>
<keyword evidence="4" id="KW-1185">Reference proteome</keyword>